<evidence type="ECO:0000313" key="1">
    <source>
        <dbReference type="EMBL" id="KAH7404862.1"/>
    </source>
</evidence>
<proteinExistence type="predicted"/>
<name>A0A8T2T561_CERRI</name>
<dbReference type="Proteomes" id="UP000825935">
    <property type="component" value="Chromosome 15"/>
</dbReference>
<dbReference type="AlphaFoldDB" id="A0A8T2T561"/>
<dbReference type="PANTHER" id="PTHR37229">
    <property type="entry name" value="6,7-DIMETHYL-8-RIBITYLLUMAZINE SYNTHASE"/>
    <property type="match status" value="1"/>
</dbReference>
<dbReference type="EMBL" id="CM035420">
    <property type="protein sequence ID" value="KAH7404862.1"/>
    <property type="molecule type" value="Genomic_DNA"/>
</dbReference>
<dbReference type="PANTHER" id="PTHR37229:SF2">
    <property type="entry name" value="6,7-DIMETHYL-8-RIBITYLLUMAZINE SYNTHASE"/>
    <property type="match status" value="1"/>
</dbReference>
<dbReference type="OrthoDB" id="2020370at2759"/>
<reference evidence="1" key="1">
    <citation type="submission" date="2021-08" db="EMBL/GenBank/DDBJ databases">
        <title>WGS assembly of Ceratopteris richardii.</title>
        <authorList>
            <person name="Marchant D.B."/>
            <person name="Chen G."/>
            <person name="Jenkins J."/>
            <person name="Shu S."/>
            <person name="Leebens-Mack J."/>
            <person name="Grimwood J."/>
            <person name="Schmutz J."/>
            <person name="Soltis P."/>
            <person name="Soltis D."/>
            <person name="Chen Z.-H."/>
        </authorList>
    </citation>
    <scope>NUCLEOTIDE SEQUENCE</scope>
    <source>
        <strain evidence="1">Whitten #5841</strain>
        <tissue evidence="1">Leaf</tissue>
    </source>
</reference>
<gene>
    <name evidence="1" type="ORF">KP509_15G047600</name>
</gene>
<sequence>MIDISEHTLILVTHLRISSAGRILTFEVMLRTLHYQSPSSAGAGLLPTFGGCSNRNSSCSGRIHRLLLRPSFFSSANEVMEVLTRAPSSSSSGRLISFYGSPCDVRASLTEYPVLWAVRTCIFYALLQTGVVRQQQSGSVQDGSDTLDWLKKMFGEDKEAMHLKEIMRGRNKWQTTTKGTLKRRFRVPSKAEGRRLLNQISSLLSDDDTFRDATSHKGCQIRRENAHAETVCCHNVRAMFDELPTPHLVIEITAFPAGPITPADYEKADKLEKLLRRGNSI</sequence>
<organism evidence="1 2">
    <name type="scientific">Ceratopteris richardii</name>
    <name type="common">Triangle waterfern</name>
    <dbReference type="NCBI Taxonomy" id="49495"/>
    <lineage>
        <taxon>Eukaryota</taxon>
        <taxon>Viridiplantae</taxon>
        <taxon>Streptophyta</taxon>
        <taxon>Embryophyta</taxon>
        <taxon>Tracheophyta</taxon>
        <taxon>Polypodiopsida</taxon>
        <taxon>Polypodiidae</taxon>
        <taxon>Polypodiales</taxon>
        <taxon>Pteridineae</taxon>
        <taxon>Pteridaceae</taxon>
        <taxon>Parkerioideae</taxon>
        <taxon>Ceratopteris</taxon>
    </lineage>
</organism>
<evidence type="ECO:0000313" key="2">
    <source>
        <dbReference type="Proteomes" id="UP000825935"/>
    </source>
</evidence>
<keyword evidence="2" id="KW-1185">Reference proteome</keyword>
<accession>A0A8T2T561</accession>
<comment type="caution">
    <text evidence="1">The sequence shown here is derived from an EMBL/GenBank/DDBJ whole genome shotgun (WGS) entry which is preliminary data.</text>
</comment>
<protein>
    <submittedName>
        <fullName evidence="1">Uncharacterized protein</fullName>
    </submittedName>
</protein>
<dbReference type="GO" id="GO:0009941">
    <property type="term" value="C:chloroplast envelope"/>
    <property type="evidence" value="ECO:0007669"/>
    <property type="project" value="TreeGrafter"/>
</dbReference>